<evidence type="ECO:0000256" key="6">
    <source>
        <dbReference type="SAM" id="MobiDB-lite"/>
    </source>
</evidence>
<evidence type="ECO:0000256" key="5">
    <source>
        <dbReference type="ARBA" id="ARBA00023212"/>
    </source>
</evidence>
<keyword evidence="10" id="KW-1185">Reference proteome</keyword>
<sequence>MAATSNAVLSPLLKLWSSIGSPSTEVSLASRESHPKCLRLCLRLLSSNLGSTSSTSSSSSSSSSNSSNTPNSSLNLTSYPPSIVPLMLKSEIYLKSVYLKPEQTASNMLSSSDGNRSGLTNFRAELSQLSTAVSALLEANPNSNTSTVKLISLLVALRGTKKADYNTISQSFPQISHQLSPPLKLPPPPPLAASSTRPQDPAVSAVEDDFKLSTPSIPSTEHSLLKSCLYTLQGITTKYVDFSTSPPTQTQDLKLLPPGHHGLLIDCASAGFYYTQIKSFTTRYTDSPSLVQKSFSQSVDNELAHYFALIATLENTLSQKTNDPPSFSALTVRGLALHLQTPLGNLQTLKTLTDGIGEDCIGGELICVLKVHGEHGDPYLKRVVDGIVERSAGPVMGMVERWVREGELGRKDIEESEFFITEDTSVTNDDLYGFRYNLNARMLIPSITPALANKILSVGRDINFLRKCCVGVSADAGFFSLRTFSPGVHFTSDELKKAFTYGNPTVLEKVITAASRETSQEILKVVKDQYNLSSHLSAMKKFLLLGQGDFVSALLDAVGPELGKRAEAVYRHNIVGVLDTALRGTNAQYLPQYVLDRCGIKLYEPSPGDSGWDIFSLDYHVESPLTAVVHAKASSKYRRIFHMLWRLKRIEWGLNNTWRRATGVSHSLRANEVGGTIKKALRKVALARQEMLHVTSNIQNYLMFEVLEGSWAAFSRKFAESSSLDDIIKAHDEYLDNILHLGLLGEDPESKRLSAQLALVFDIADRFCSVQDRVFVDCLSALGSEATRAEEAQRRIQKGDWGFDGDGNLDASAIDELGLKSLEGVEATTVEFEEGLKGLLKLLVGRLSNGALNQGHDALRFLTFRLDFNQFYEQKYSKKAEDSELDDDRRRSFGVGNVIF</sequence>
<evidence type="ECO:0000259" key="8">
    <source>
        <dbReference type="Pfam" id="PF17681"/>
    </source>
</evidence>
<name>A0A9W7AUK3_9STRA</name>
<dbReference type="Gene3D" id="1.20.120.1900">
    <property type="entry name" value="Gamma-tubulin complex, C-terminal domain"/>
    <property type="match status" value="1"/>
</dbReference>
<comment type="caution">
    <text evidence="9">The sequence shown here is derived from an EMBL/GenBank/DDBJ whole genome shotgun (WGS) entry which is preliminary data.</text>
</comment>
<evidence type="ECO:0000259" key="7">
    <source>
        <dbReference type="Pfam" id="PF04130"/>
    </source>
</evidence>
<evidence type="ECO:0000256" key="1">
    <source>
        <dbReference type="ARBA" id="ARBA00004245"/>
    </source>
</evidence>
<dbReference type="AlphaFoldDB" id="A0A9W7AUK3"/>
<evidence type="ECO:0000313" key="10">
    <source>
        <dbReference type="Proteomes" id="UP001165085"/>
    </source>
</evidence>
<dbReference type="GO" id="GO:0007020">
    <property type="term" value="P:microtubule nucleation"/>
    <property type="evidence" value="ECO:0007669"/>
    <property type="project" value="InterPro"/>
</dbReference>
<dbReference type="Proteomes" id="UP001165085">
    <property type="component" value="Unassembled WGS sequence"/>
</dbReference>
<dbReference type="Pfam" id="PF17681">
    <property type="entry name" value="GCP_N_terminal"/>
    <property type="match status" value="1"/>
</dbReference>
<evidence type="ECO:0000256" key="3">
    <source>
        <dbReference type="ARBA" id="ARBA00022490"/>
    </source>
</evidence>
<organism evidence="9 10">
    <name type="scientific">Triparma strigata</name>
    <dbReference type="NCBI Taxonomy" id="1606541"/>
    <lineage>
        <taxon>Eukaryota</taxon>
        <taxon>Sar</taxon>
        <taxon>Stramenopiles</taxon>
        <taxon>Ochrophyta</taxon>
        <taxon>Bolidophyceae</taxon>
        <taxon>Parmales</taxon>
        <taxon>Triparmaceae</taxon>
        <taxon>Triparma</taxon>
    </lineage>
</organism>
<dbReference type="GO" id="GO:0000922">
    <property type="term" value="C:spindle pole"/>
    <property type="evidence" value="ECO:0007669"/>
    <property type="project" value="InterPro"/>
</dbReference>
<feature type="region of interest" description="Disordered" evidence="6">
    <location>
        <begin position="52"/>
        <end position="74"/>
    </location>
</feature>
<evidence type="ECO:0000256" key="4">
    <source>
        <dbReference type="ARBA" id="ARBA00022701"/>
    </source>
</evidence>
<gene>
    <name evidence="9" type="ORF">TrST_g14001</name>
</gene>
<reference evidence="10" key="1">
    <citation type="journal article" date="2023" name="Commun. Biol.">
        <title>Genome analysis of Parmales, the sister group of diatoms, reveals the evolutionary specialization of diatoms from phago-mixotrophs to photoautotrophs.</title>
        <authorList>
            <person name="Ban H."/>
            <person name="Sato S."/>
            <person name="Yoshikawa S."/>
            <person name="Yamada K."/>
            <person name="Nakamura Y."/>
            <person name="Ichinomiya M."/>
            <person name="Sato N."/>
            <person name="Blanc-Mathieu R."/>
            <person name="Endo H."/>
            <person name="Kuwata A."/>
            <person name="Ogata H."/>
        </authorList>
    </citation>
    <scope>NUCLEOTIDE SEQUENCE [LARGE SCALE GENOMIC DNA]</scope>
    <source>
        <strain evidence="10">NIES 3701</strain>
    </source>
</reference>
<dbReference type="GO" id="GO:0000930">
    <property type="term" value="C:gamma-tubulin complex"/>
    <property type="evidence" value="ECO:0007669"/>
    <property type="project" value="TreeGrafter"/>
</dbReference>
<dbReference type="PANTHER" id="PTHR19302:SF14">
    <property type="entry name" value="GAMMA-TUBULIN COMPLEX COMPONENT 3"/>
    <property type="match status" value="1"/>
</dbReference>
<evidence type="ECO:0000313" key="9">
    <source>
        <dbReference type="EMBL" id="GMH74215.1"/>
    </source>
</evidence>
<dbReference type="GO" id="GO:0051011">
    <property type="term" value="F:microtubule minus-end binding"/>
    <property type="evidence" value="ECO:0007669"/>
    <property type="project" value="TreeGrafter"/>
</dbReference>
<proteinExistence type="inferred from homology"/>
<evidence type="ECO:0000256" key="2">
    <source>
        <dbReference type="ARBA" id="ARBA00010337"/>
    </source>
</evidence>
<dbReference type="GO" id="GO:0031122">
    <property type="term" value="P:cytoplasmic microtubule organization"/>
    <property type="evidence" value="ECO:0007669"/>
    <property type="project" value="TreeGrafter"/>
</dbReference>
<evidence type="ECO:0008006" key="11">
    <source>
        <dbReference type="Google" id="ProtNLM"/>
    </source>
</evidence>
<dbReference type="PANTHER" id="PTHR19302">
    <property type="entry name" value="GAMMA TUBULIN COMPLEX PROTEIN"/>
    <property type="match status" value="1"/>
</dbReference>
<comment type="subcellular location">
    <subcellularLocation>
        <location evidence="1">Cytoplasm</location>
        <location evidence="1">Cytoskeleton</location>
    </subcellularLocation>
</comment>
<dbReference type="InterPro" id="IPR042241">
    <property type="entry name" value="GCP_C_sf"/>
</dbReference>
<keyword evidence="3" id="KW-0963">Cytoplasm</keyword>
<dbReference type="Pfam" id="PF04130">
    <property type="entry name" value="GCP_C_terminal"/>
    <property type="match status" value="1"/>
</dbReference>
<dbReference type="GO" id="GO:0051225">
    <property type="term" value="P:spindle assembly"/>
    <property type="evidence" value="ECO:0007669"/>
    <property type="project" value="TreeGrafter"/>
</dbReference>
<keyword evidence="5" id="KW-0206">Cytoskeleton</keyword>
<feature type="domain" description="Gamma tubulin complex component C-terminal" evidence="7">
    <location>
        <begin position="532"/>
        <end position="872"/>
    </location>
</feature>
<dbReference type="OrthoDB" id="5860513at2759"/>
<comment type="similarity">
    <text evidence="2">Belongs to the TUBGCP family.</text>
</comment>
<dbReference type="InterPro" id="IPR007259">
    <property type="entry name" value="GCP"/>
</dbReference>
<dbReference type="GO" id="GO:0043015">
    <property type="term" value="F:gamma-tubulin binding"/>
    <property type="evidence" value="ECO:0007669"/>
    <property type="project" value="InterPro"/>
</dbReference>
<protein>
    <recommendedName>
        <fullName evidence="11">Spindle pole body component</fullName>
    </recommendedName>
</protein>
<feature type="region of interest" description="Disordered" evidence="6">
    <location>
        <begin position="177"/>
        <end position="207"/>
    </location>
</feature>
<feature type="domain" description="Gamma tubulin complex component protein N-terminal" evidence="8">
    <location>
        <begin position="225"/>
        <end position="527"/>
    </location>
</feature>
<accession>A0A9W7AUK3</accession>
<dbReference type="GO" id="GO:0005874">
    <property type="term" value="C:microtubule"/>
    <property type="evidence" value="ECO:0007669"/>
    <property type="project" value="UniProtKB-KW"/>
</dbReference>
<keyword evidence="4" id="KW-0493">Microtubule</keyword>
<dbReference type="InterPro" id="IPR040457">
    <property type="entry name" value="GCP_C"/>
</dbReference>
<dbReference type="GO" id="GO:0051321">
    <property type="term" value="P:meiotic cell cycle"/>
    <property type="evidence" value="ECO:0007669"/>
    <property type="project" value="TreeGrafter"/>
</dbReference>
<dbReference type="GO" id="GO:0000278">
    <property type="term" value="P:mitotic cell cycle"/>
    <property type="evidence" value="ECO:0007669"/>
    <property type="project" value="TreeGrafter"/>
</dbReference>
<dbReference type="EMBL" id="BRXY01000177">
    <property type="protein sequence ID" value="GMH74215.1"/>
    <property type="molecule type" value="Genomic_DNA"/>
</dbReference>
<dbReference type="InterPro" id="IPR041470">
    <property type="entry name" value="GCP_N"/>
</dbReference>